<sequence>MMSAREKIDKNILGEIKSLGNPPETVKETVLVLVAVVTGVKKSDEWINGVKAISDPGFVKLIQEHDGTVPSKAAPALKKYVATYKVEDVKSKSAAFIAEWLHELAGSGAAGPTKDTNPREWAVFEQIDLNGNGSLDMDEVKVALEKLGEEATADKLLPQLDLNGDGVITFDEFVTGFAKSGLGKVTAESG</sequence>
<dbReference type="Gene3D" id="1.10.238.10">
    <property type="entry name" value="EF-hand"/>
    <property type="match status" value="1"/>
</dbReference>
<reference evidence="3" key="1">
    <citation type="submission" date="2020-10" db="EMBL/GenBank/DDBJ databases">
        <title>Unveiling of a novel bifunctional photoreceptor, Dualchrome1, isolated from a cosmopolitan green alga.</title>
        <authorList>
            <person name="Suzuki S."/>
            <person name="Kawachi M."/>
        </authorList>
    </citation>
    <scope>NUCLEOTIDE SEQUENCE</scope>
    <source>
        <strain evidence="3">NIES 2893</strain>
    </source>
</reference>
<accession>A0A830HP95</accession>
<dbReference type="InterPro" id="IPR018247">
    <property type="entry name" value="EF_Hand_1_Ca_BS"/>
</dbReference>
<name>A0A830HP95_9CHLO</name>
<dbReference type="OrthoDB" id="26525at2759"/>
<dbReference type="Proteomes" id="UP000660262">
    <property type="component" value="Unassembled WGS sequence"/>
</dbReference>
<dbReference type="PROSITE" id="PS50222">
    <property type="entry name" value="EF_HAND_2"/>
    <property type="match status" value="1"/>
</dbReference>
<dbReference type="SMART" id="SM00054">
    <property type="entry name" value="EFh"/>
    <property type="match status" value="2"/>
</dbReference>
<dbReference type="Gene3D" id="1.20.920.20">
    <property type="match status" value="1"/>
</dbReference>
<evidence type="ECO:0000259" key="2">
    <source>
        <dbReference type="PROSITE" id="PS50222"/>
    </source>
</evidence>
<dbReference type="InterPro" id="IPR011992">
    <property type="entry name" value="EF-hand-dom_pair"/>
</dbReference>
<evidence type="ECO:0000313" key="4">
    <source>
        <dbReference type="Proteomes" id="UP000660262"/>
    </source>
</evidence>
<proteinExistence type="predicted"/>
<protein>
    <recommendedName>
        <fullName evidence="2">EF-hand domain-containing protein</fullName>
    </recommendedName>
</protein>
<dbReference type="AlphaFoldDB" id="A0A830HP95"/>
<feature type="domain" description="EF-hand" evidence="2">
    <location>
        <begin position="148"/>
        <end position="183"/>
    </location>
</feature>
<dbReference type="Pfam" id="PF13499">
    <property type="entry name" value="EF-hand_7"/>
    <property type="match status" value="1"/>
</dbReference>
<comment type="caution">
    <text evidence="3">The sequence shown here is derived from an EMBL/GenBank/DDBJ whole genome shotgun (WGS) entry which is preliminary data.</text>
</comment>
<keyword evidence="4" id="KW-1185">Reference proteome</keyword>
<keyword evidence="1" id="KW-0106">Calcium</keyword>
<dbReference type="InterPro" id="IPR002048">
    <property type="entry name" value="EF_hand_dom"/>
</dbReference>
<dbReference type="PROSITE" id="PS00018">
    <property type="entry name" value="EF_HAND_1"/>
    <property type="match status" value="1"/>
</dbReference>
<gene>
    <name evidence="3" type="ORF">PPROV_000563300</name>
</gene>
<dbReference type="SUPFAM" id="SSF47473">
    <property type="entry name" value="EF-hand"/>
    <property type="match status" value="1"/>
</dbReference>
<dbReference type="CDD" id="cd00051">
    <property type="entry name" value="EFh"/>
    <property type="match status" value="1"/>
</dbReference>
<organism evidence="3 4">
    <name type="scientific">Pycnococcus provasolii</name>
    <dbReference type="NCBI Taxonomy" id="41880"/>
    <lineage>
        <taxon>Eukaryota</taxon>
        <taxon>Viridiplantae</taxon>
        <taxon>Chlorophyta</taxon>
        <taxon>Pseudoscourfieldiophyceae</taxon>
        <taxon>Pseudoscourfieldiales</taxon>
        <taxon>Pycnococcaceae</taxon>
        <taxon>Pycnococcus</taxon>
    </lineage>
</organism>
<evidence type="ECO:0000313" key="3">
    <source>
        <dbReference type="EMBL" id="GHP06889.1"/>
    </source>
</evidence>
<dbReference type="EMBL" id="BNJQ01000014">
    <property type="protein sequence ID" value="GHP06889.1"/>
    <property type="molecule type" value="Genomic_DNA"/>
</dbReference>
<dbReference type="GO" id="GO:0005509">
    <property type="term" value="F:calcium ion binding"/>
    <property type="evidence" value="ECO:0007669"/>
    <property type="project" value="InterPro"/>
</dbReference>
<evidence type="ECO:0000256" key="1">
    <source>
        <dbReference type="ARBA" id="ARBA00022837"/>
    </source>
</evidence>